<dbReference type="PANTHER" id="PTHR30383:SF5">
    <property type="entry name" value="SGNH HYDROLASE-TYPE ESTERASE DOMAIN-CONTAINING PROTEIN"/>
    <property type="match status" value="1"/>
</dbReference>
<gene>
    <name evidence="4" type="ORF">SERN_1446</name>
</gene>
<dbReference type="InterPro" id="IPR036514">
    <property type="entry name" value="SGNH_hydro_sf"/>
</dbReference>
<name>A0A4Z1E3U8_9MICO</name>
<organism evidence="4 5">
    <name type="scientific">Serinibacter arcticus</name>
    <dbReference type="NCBI Taxonomy" id="1655435"/>
    <lineage>
        <taxon>Bacteria</taxon>
        <taxon>Bacillati</taxon>
        <taxon>Actinomycetota</taxon>
        <taxon>Actinomycetes</taxon>
        <taxon>Micrococcales</taxon>
        <taxon>Beutenbergiaceae</taxon>
        <taxon>Serinibacter</taxon>
    </lineage>
</organism>
<sequence length="303" mass="29486">MPSRTALALPAVLVLLAALAACSPGSDTETPPASSPAATDAAPSTTSTPAPAPTGEPLVLLAVGDSLTTGFASCATVVGCQAVSWAVGTDPEVDSIGTRLGGAGYAVTTVEAAVEGARMAEGVELVDAAFAEPGAPGAADVDVVTVLLGANDVCEDSPASMTTAADYGVALGALLDHVASIAPDAGVVVASIPHVTSVWDVASGDPEAAQVWGTGLCSTVLGGDAAARAAADERLTELQAVAVATCAEHPGCRTDDGAVAAVPVTTAWLSTFDHFHPSVLGQAALAEAVWPAVESALPAGTAG</sequence>
<dbReference type="SUPFAM" id="SSF52266">
    <property type="entry name" value="SGNH hydrolase"/>
    <property type="match status" value="1"/>
</dbReference>
<dbReference type="Proteomes" id="UP000297318">
    <property type="component" value="Unassembled WGS sequence"/>
</dbReference>
<keyword evidence="5" id="KW-1185">Reference proteome</keyword>
<dbReference type="AlphaFoldDB" id="A0A4Z1E3U8"/>
<reference evidence="4 5" key="1">
    <citation type="submission" date="2018-11" db="EMBL/GenBank/DDBJ databases">
        <title>Complete genome sequencing of the Actinobacteria Serinibacter sp. K3-2.</title>
        <authorList>
            <person name="Rakitin A.L."/>
            <person name="Beletsky A.V."/>
            <person name="Mardanov A.V."/>
            <person name="Ravin N.V."/>
            <person name="Gromova A.S."/>
            <person name="Filippova S.N."/>
            <person name="Gal'Chenko V.F."/>
        </authorList>
    </citation>
    <scope>NUCLEOTIDE SEQUENCE [LARGE SCALE GENOMIC DNA]</scope>
    <source>
        <strain evidence="4 5">K3-2</strain>
    </source>
</reference>
<keyword evidence="2" id="KW-0732">Signal</keyword>
<keyword evidence="4" id="KW-0449">Lipoprotein</keyword>
<feature type="domain" description="SGNH hydrolase-type esterase" evidence="3">
    <location>
        <begin position="62"/>
        <end position="284"/>
    </location>
</feature>
<dbReference type="PANTHER" id="PTHR30383">
    <property type="entry name" value="THIOESTERASE 1/PROTEASE 1/LYSOPHOSPHOLIPASE L1"/>
    <property type="match status" value="1"/>
</dbReference>
<dbReference type="PROSITE" id="PS51257">
    <property type="entry name" value="PROKAR_LIPOPROTEIN"/>
    <property type="match status" value="1"/>
</dbReference>
<feature type="compositionally biased region" description="Low complexity" evidence="1">
    <location>
        <begin position="25"/>
        <end position="49"/>
    </location>
</feature>
<evidence type="ECO:0000259" key="3">
    <source>
        <dbReference type="Pfam" id="PF13472"/>
    </source>
</evidence>
<evidence type="ECO:0000256" key="2">
    <source>
        <dbReference type="SAM" id="SignalP"/>
    </source>
</evidence>
<dbReference type="Pfam" id="PF13472">
    <property type="entry name" value="Lipase_GDSL_2"/>
    <property type="match status" value="1"/>
</dbReference>
<dbReference type="InterPro" id="IPR051532">
    <property type="entry name" value="Ester_Hydrolysis_Enzymes"/>
</dbReference>
<evidence type="ECO:0000313" key="5">
    <source>
        <dbReference type="Proteomes" id="UP000297318"/>
    </source>
</evidence>
<evidence type="ECO:0000313" key="4">
    <source>
        <dbReference type="EMBL" id="TGO05442.1"/>
    </source>
</evidence>
<evidence type="ECO:0000256" key="1">
    <source>
        <dbReference type="SAM" id="MobiDB-lite"/>
    </source>
</evidence>
<protein>
    <submittedName>
        <fullName evidence="4">Putative lipoprotein</fullName>
    </submittedName>
</protein>
<feature type="signal peptide" evidence="2">
    <location>
        <begin position="1"/>
        <end position="20"/>
    </location>
</feature>
<accession>A0A4Z1E3U8</accession>
<dbReference type="Gene3D" id="3.40.50.1110">
    <property type="entry name" value="SGNH hydrolase"/>
    <property type="match status" value="1"/>
</dbReference>
<dbReference type="GO" id="GO:0004622">
    <property type="term" value="F:phosphatidylcholine lysophospholipase activity"/>
    <property type="evidence" value="ECO:0007669"/>
    <property type="project" value="TreeGrafter"/>
</dbReference>
<feature type="chain" id="PRO_5021214399" evidence="2">
    <location>
        <begin position="21"/>
        <end position="303"/>
    </location>
</feature>
<dbReference type="InterPro" id="IPR013830">
    <property type="entry name" value="SGNH_hydro"/>
</dbReference>
<feature type="region of interest" description="Disordered" evidence="1">
    <location>
        <begin position="25"/>
        <end position="53"/>
    </location>
</feature>
<dbReference type="EMBL" id="RHPJ01000002">
    <property type="protein sequence ID" value="TGO05442.1"/>
    <property type="molecule type" value="Genomic_DNA"/>
</dbReference>
<proteinExistence type="predicted"/>
<comment type="caution">
    <text evidence="4">The sequence shown here is derived from an EMBL/GenBank/DDBJ whole genome shotgun (WGS) entry which is preliminary data.</text>
</comment>